<dbReference type="EMBL" id="DTDR01000041">
    <property type="protein sequence ID" value="HGK63214.1"/>
    <property type="molecule type" value="Genomic_DNA"/>
</dbReference>
<dbReference type="Gene3D" id="2.60.40.10">
    <property type="entry name" value="Immunoglobulins"/>
    <property type="match status" value="1"/>
</dbReference>
<proteinExistence type="predicted"/>
<accession>A0A7V3ZU15</accession>
<comment type="caution">
    <text evidence="2">The sequence shown here is derived from an EMBL/GenBank/DDBJ whole genome shotgun (WGS) entry which is preliminary data.</text>
</comment>
<name>A0A7V3ZU15_UNCW3</name>
<reference evidence="2" key="1">
    <citation type="journal article" date="2020" name="mSystems">
        <title>Genome- and Community-Level Interaction Insights into Carbon Utilization and Element Cycling Functions of Hydrothermarchaeota in Hydrothermal Sediment.</title>
        <authorList>
            <person name="Zhou Z."/>
            <person name="Liu Y."/>
            <person name="Xu W."/>
            <person name="Pan J."/>
            <person name="Luo Z.H."/>
            <person name="Li M."/>
        </authorList>
    </citation>
    <scope>NUCLEOTIDE SEQUENCE [LARGE SCALE GENOMIC DNA]</scope>
    <source>
        <strain evidence="2">SpSt-697</strain>
    </source>
</reference>
<evidence type="ECO:0000313" key="2">
    <source>
        <dbReference type="EMBL" id="HGK63214.1"/>
    </source>
</evidence>
<feature type="domain" description="Secretion system C-terminal sorting" evidence="1">
    <location>
        <begin position="503"/>
        <end position="577"/>
    </location>
</feature>
<dbReference type="InterPro" id="IPR026444">
    <property type="entry name" value="Secre_tail"/>
</dbReference>
<dbReference type="InterPro" id="IPR013783">
    <property type="entry name" value="Ig-like_fold"/>
</dbReference>
<gene>
    <name evidence="2" type="ORF">ENU74_01250</name>
</gene>
<sequence length="578" mass="66103">MFIKEKGGRMKKRLLFFILFTLIFAQEKELFYPSNVAIPCPIFKPEIVPLPPAGNDNPDYDTLAYDDNIRATAWAWNARGNGWGMKFISPAPTIRLYGALVMLWDTTWPIPGGRRFLVRVLKDDGPNGAPGTLVYESDTILGTRGAWNFVPIDTPIVNSNFYIFYIQPDSYPICPGLCIDGASNTQDNILWQYLNGSYSFDKRRGEWFIRAVISWTPQDSNLMTTVFGSMPFDTVPRINFTIRATVKNIGSQTIPSGVPVKLRIVGPQGYVYEDIDQTTTTNLARRQSQTITFTPAWRIPDTSGTYQIIVWHELPGDEYRFNDTIKRSLGVASWITYADWNNPYWVTWAGPQRATRFNPADFRLTYPFAITRLKHQFYWHQQAPWPDSIFQFKIYGDDGQTLLYESDTIRAVSYPGVIEHAVEPPVTISSGTFYVAVVPRSYSGHPSSLADNQPDGKSFYGVPGSWQPWNNGEFFNAVSVRLISSVEEIDNYPVNFDVKESTNPKRELRISWQIPKGEWVKIKLYDVSGKVIRYFYKKAENTSQRGLITIDNKSLSKGVYILHFETQRYNKTKKLIIL</sequence>
<organism evidence="2">
    <name type="scientific">candidate division WOR-3 bacterium</name>
    <dbReference type="NCBI Taxonomy" id="2052148"/>
    <lineage>
        <taxon>Bacteria</taxon>
        <taxon>Bacteria division WOR-3</taxon>
    </lineage>
</organism>
<protein>
    <submittedName>
        <fullName evidence="2">T9SS type A sorting domain-containing protein</fullName>
    </submittedName>
</protein>
<dbReference type="AlphaFoldDB" id="A0A7V3ZU15"/>
<dbReference type="NCBIfam" id="TIGR04183">
    <property type="entry name" value="Por_Secre_tail"/>
    <property type="match status" value="1"/>
</dbReference>
<evidence type="ECO:0000259" key="1">
    <source>
        <dbReference type="Pfam" id="PF18962"/>
    </source>
</evidence>
<dbReference type="Pfam" id="PF18962">
    <property type="entry name" value="Por_Secre_tail"/>
    <property type="match status" value="1"/>
</dbReference>